<evidence type="ECO:0000259" key="4">
    <source>
        <dbReference type="PROSITE" id="PS01180"/>
    </source>
</evidence>
<evidence type="ECO:0000313" key="6">
    <source>
        <dbReference type="Proteomes" id="UP001279410"/>
    </source>
</evidence>
<dbReference type="PANTHER" id="PTHR46908">
    <property type="entry name" value="CUBILIN-LIKE PROTEIN"/>
    <property type="match status" value="1"/>
</dbReference>
<dbReference type="SUPFAM" id="SSF49854">
    <property type="entry name" value="Spermadhesin, CUB domain"/>
    <property type="match status" value="1"/>
</dbReference>
<dbReference type="CDD" id="cd00041">
    <property type="entry name" value="CUB"/>
    <property type="match status" value="1"/>
</dbReference>
<evidence type="ECO:0000313" key="5">
    <source>
        <dbReference type="EMBL" id="GLD56813.1"/>
    </source>
</evidence>
<dbReference type="InterPro" id="IPR052129">
    <property type="entry name" value="Spermadhesin-Link_domain"/>
</dbReference>
<evidence type="ECO:0000256" key="1">
    <source>
        <dbReference type="ARBA" id="ARBA00023157"/>
    </source>
</evidence>
<sequence>MLRQGHLHQLCRAARRISPDLEGYIDLSDDPLPGRRLTLHPPPQSQLVFCSRRVPGSGGVCAGPGSEAPPPPTATWVTTCRGELAHLPQRLPGRCDAESHGSLWRELVEECYTVGGKLSLPPRAQRHPGPVLPRSLEVSYDQRLHLHLERLARGPVSTVRGIRVSTLHREYANGSLENIPAAVVRRRTGSIITRRLLWSGWMPPCGPVRFVGRQILWCLKCGHCHVDLQWKLDQFHPLYSWAVVQFNLHRHSRNKAHSQCGGDLTGPGGVILSPNWPECYGEGEDCSWRIHVGEDKRVLLDVQLLNISDNDMLTITDGDEVTTRILGRYVGGSSPFKLSSHHPRPDRHLPLRPGGARLRQGRGLHHQLHG</sequence>
<name>A0AAD3MML5_LATJO</name>
<dbReference type="AlphaFoldDB" id="A0AAD3MML5"/>
<evidence type="ECO:0000256" key="3">
    <source>
        <dbReference type="SAM" id="MobiDB-lite"/>
    </source>
</evidence>
<proteinExistence type="predicted"/>
<comment type="caution">
    <text evidence="5">The sequence shown here is derived from an EMBL/GenBank/DDBJ whole genome shotgun (WGS) entry which is preliminary data.</text>
</comment>
<evidence type="ECO:0000256" key="2">
    <source>
        <dbReference type="PROSITE-ProRule" id="PRU00059"/>
    </source>
</evidence>
<dbReference type="Proteomes" id="UP001279410">
    <property type="component" value="Unassembled WGS sequence"/>
</dbReference>
<dbReference type="InterPro" id="IPR035914">
    <property type="entry name" value="Sperma_CUB_dom_sf"/>
</dbReference>
<gene>
    <name evidence="5" type="ORF">AKAME5_000911400</name>
</gene>
<feature type="compositionally biased region" description="Basic residues" evidence="3">
    <location>
        <begin position="359"/>
        <end position="370"/>
    </location>
</feature>
<comment type="caution">
    <text evidence="2">Lacks conserved residue(s) required for the propagation of feature annotation.</text>
</comment>
<dbReference type="Gene3D" id="2.60.120.290">
    <property type="entry name" value="Spermadhesin, CUB domain"/>
    <property type="match status" value="1"/>
</dbReference>
<keyword evidence="1" id="KW-1015">Disulfide bond</keyword>
<feature type="region of interest" description="Disordered" evidence="3">
    <location>
        <begin position="336"/>
        <end position="370"/>
    </location>
</feature>
<dbReference type="Pfam" id="PF00431">
    <property type="entry name" value="CUB"/>
    <property type="match status" value="1"/>
</dbReference>
<dbReference type="SMART" id="SM00042">
    <property type="entry name" value="CUB"/>
    <property type="match status" value="1"/>
</dbReference>
<dbReference type="EMBL" id="BRZM01000027">
    <property type="protein sequence ID" value="GLD56813.1"/>
    <property type="molecule type" value="Genomic_DNA"/>
</dbReference>
<dbReference type="PANTHER" id="PTHR46908:SF4">
    <property type="entry name" value="TUMOR NECROSIS FACTOR-INDUCIBLE GENE 6 PROTEIN"/>
    <property type="match status" value="1"/>
</dbReference>
<reference evidence="5" key="1">
    <citation type="submission" date="2022-08" db="EMBL/GenBank/DDBJ databases">
        <title>Genome sequencing of akame (Lates japonicus).</title>
        <authorList>
            <person name="Hashiguchi Y."/>
            <person name="Takahashi H."/>
        </authorList>
    </citation>
    <scope>NUCLEOTIDE SEQUENCE</scope>
    <source>
        <strain evidence="5">Kochi</strain>
    </source>
</reference>
<dbReference type="PROSITE" id="PS01180">
    <property type="entry name" value="CUB"/>
    <property type="match status" value="1"/>
</dbReference>
<dbReference type="InterPro" id="IPR000859">
    <property type="entry name" value="CUB_dom"/>
</dbReference>
<feature type="domain" description="CUB" evidence="4">
    <location>
        <begin position="260"/>
        <end position="335"/>
    </location>
</feature>
<protein>
    <submittedName>
        <fullName evidence="5">Seizure 6-like protein isoform X1</fullName>
    </submittedName>
</protein>
<organism evidence="5 6">
    <name type="scientific">Lates japonicus</name>
    <name type="common">Japanese lates</name>
    <dbReference type="NCBI Taxonomy" id="270547"/>
    <lineage>
        <taxon>Eukaryota</taxon>
        <taxon>Metazoa</taxon>
        <taxon>Chordata</taxon>
        <taxon>Craniata</taxon>
        <taxon>Vertebrata</taxon>
        <taxon>Euteleostomi</taxon>
        <taxon>Actinopterygii</taxon>
        <taxon>Neopterygii</taxon>
        <taxon>Teleostei</taxon>
        <taxon>Neoteleostei</taxon>
        <taxon>Acanthomorphata</taxon>
        <taxon>Carangaria</taxon>
        <taxon>Carangaria incertae sedis</taxon>
        <taxon>Centropomidae</taxon>
        <taxon>Lates</taxon>
    </lineage>
</organism>
<keyword evidence="6" id="KW-1185">Reference proteome</keyword>
<accession>A0AAD3MML5</accession>